<evidence type="ECO:0000313" key="8">
    <source>
        <dbReference type="Proteomes" id="UP001515100"/>
    </source>
</evidence>
<organism evidence="7 8">
    <name type="scientific">Aeromicrobium fastidiosum</name>
    <dbReference type="NCBI Taxonomy" id="52699"/>
    <lineage>
        <taxon>Bacteria</taxon>
        <taxon>Bacillati</taxon>
        <taxon>Actinomycetota</taxon>
        <taxon>Actinomycetes</taxon>
        <taxon>Propionibacteriales</taxon>
        <taxon>Nocardioidaceae</taxon>
        <taxon>Aeromicrobium</taxon>
    </lineage>
</organism>
<dbReference type="SUPFAM" id="SSF55248">
    <property type="entry name" value="PCD-like"/>
    <property type="match status" value="1"/>
</dbReference>
<sequence length="217" mass="23728">MTDDLLTGDEIAQMGVDDWRSMHDALEARFATRDFATGLRLVAAIGEAAEAAGHHPEIELRPDHVDVLLTSHDAGGKTSRDVDLARVISGLAADMGARSEPADVQRLELAIDTWDVDAIRPFWAAVLAAREIGDVDVADPRRRLPSIWFQQCEPHDEPHQRFHLDLRVSPEVVESRIAAALAAGGTLVSDEQAPRFWVLADAQGNKVCLCTHVTRSS</sequence>
<evidence type="ECO:0000256" key="4">
    <source>
        <dbReference type="ARBA" id="ARBA00021735"/>
    </source>
</evidence>
<dbReference type="OrthoDB" id="15077at2"/>
<accession>A0A641AGR1</accession>
<evidence type="ECO:0000256" key="3">
    <source>
        <dbReference type="ARBA" id="ARBA00013252"/>
    </source>
</evidence>
<dbReference type="Pfam" id="PF18029">
    <property type="entry name" value="Glyoxalase_6"/>
    <property type="match status" value="1"/>
</dbReference>
<keyword evidence="8" id="KW-1185">Reference proteome</keyword>
<dbReference type="AlphaFoldDB" id="A0A641AGR1"/>
<name>A0A641AGR1_9ACTN</name>
<dbReference type="EC" id="4.2.1.96" evidence="3"/>
<dbReference type="Pfam" id="PF01329">
    <property type="entry name" value="Pterin_4a"/>
    <property type="match status" value="1"/>
</dbReference>
<dbReference type="EMBL" id="SDPP02000007">
    <property type="protein sequence ID" value="KAA1372453.1"/>
    <property type="molecule type" value="Genomic_DNA"/>
</dbReference>
<dbReference type="CDD" id="cd00488">
    <property type="entry name" value="PCD_DCoH"/>
    <property type="match status" value="1"/>
</dbReference>
<evidence type="ECO:0000259" key="6">
    <source>
        <dbReference type="Pfam" id="PF18029"/>
    </source>
</evidence>
<proteinExistence type="inferred from homology"/>
<dbReference type="InterPro" id="IPR036428">
    <property type="entry name" value="PCD_sf"/>
</dbReference>
<dbReference type="InterPro" id="IPR041581">
    <property type="entry name" value="Glyoxalase_6"/>
</dbReference>
<dbReference type="SUPFAM" id="SSF54593">
    <property type="entry name" value="Glyoxalase/Bleomycin resistance protein/Dihydroxybiphenyl dioxygenase"/>
    <property type="match status" value="1"/>
</dbReference>
<dbReference type="GO" id="GO:0008124">
    <property type="term" value="F:4-alpha-hydroxytetrahydrobiopterin dehydratase activity"/>
    <property type="evidence" value="ECO:0007669"/>
    <property type="project" value="UniProtKB-EC"/>
</dbReference>
<dbReference type="GO" id="GO:0006729">
    <property type="term" value="P:tetrahydrobiopterin biosynthetic process"/>
    <property type="evidence" value="ECO:0007669"/>
    <property type="project" value="InterPro"/>
</dbReference>
<dbReference type="InterPro" id="IPR029068">
    <property type="entry name" value="Glyas_Bleomycin-R_OHBP_Dase"/>
</dbReference>
<reference evidence="7" key="1">
    <citation type="submission" date="2019-09" db="EMBL/GenBank/DDBJ databases">
        <authorList>
            <person name="Li J."/>
        </authorList>
    </citation>
    <scope>NUCLEOTIDE SEQUENCE [LARGE SCALE GENOMIC DNA]</scope>
    <source>
        <strain evidence="7">NRBC 14897</strain>
    </source>
</reference>
<dbReference type="InterPro" id="IPR001533">
    <property type="entry name" value="Pterin_deHydtase"/>
</dbReference>
<evidence type="ECO:0000256" key="1">
    <source>
        <dbReference type="ARBA" id="ARBA00001554"/>
    </source>
</evidence>
<comment type="similarity">
    <text evidence="2">Belongs to the pterin-4-alpha-carbinolamine dehydratase family.</text>
</comment>
<dbReference type="RefSeq" id="WP_129185910.1">
    <property type="nucleotide sequence ID" value="NZ_JAGIOG010000001.1"/>
</dbReference>
<keyword evidence="5" id="KW-0456">Lyase</keyword>
<comment type="catalytic activity">
    <reaction evidence="1">
        <text>(4aS,6R)-4a-hydroxy-L-erythro-5,6,7,8-tetrahydrobiopterin = (6R)-L-erythro-6,7-dihydrobiopterin + H2O</text>
        <dbReference type="Rhea" id="RHEA:11920"/>
        <dbReference type="ChEBI" id="CHEBI:15377"/>
        <dbReference type="ChEBI" id="CHEBI:15642"/>
        <dbReference type="ChEBI" id="CHEBI:43120"/>
        <dbReference type="EC" id="4.2.1.96"/>
    </reaction>
</comment>
<evidence type="ECO:0000256" key="5">
    <source>
        <dbReference type="ARBA" id="ARBA00023239"/>
    </source>
</evidence>
<dbReference type="PANTHER" id="PTHR12599:SF0">
    <property type="entry name" value="PTERIN-4-ALPHA-CARBINOLAMINE DEHYDRATASE"/>
    <property type="match status" value="1"/>
</dbReference>
<dbReference type="PANTHER" id="PTHR12599">
    <property type="entry name" value="PTERIN-4-ALPHA-CARBINOLAMINE DEHYDRATASE"/>
    <property type="match status" value="1"/>
</dbReference>
<dbReference type="Proteomes" id="UP001515100">
    <property type="component" value="Unassembled WGS sequence"/>
</dbReference>
<gene>
    <name evidence="7" type="ORF">ESP62_018800</name>
</gene>
<protein>
    <recommendedName>
        <fullName evidence="4">Putative pterin-4-alpha-carbinolamine dehydratase</fullName>
        <ecNumber evidence="3">4.2.1.96</ecNumber>
    </recommendedName>
</protein>
<feature type="domain" description="Glyoxalase-like" evidence="6">
    <location>
        <begin position="109"/>
        <end position="210"/>
    </location>
</feature>
<evidence type="ECO:0000256" key="2">
    <source>
        <dbReference type="ARBA" id="ARBA00006472"/>
    </source>
</evidence>
<dbReference type="Gene3D" id="3.10.180.10">
    <property type="entry name" value="2,3-Dihydroxybiphenyl 1,2-Dioxygenase, domain 1"/>
    <property type="match status" value="1"/>
</dbReference>
<comment type="caution">
    <text evidence="7">The sequence shown here is derived from an EMBL/GenBank/DDBJ whole genome shotgun (WGS) entry which is preliminary data.</text>
</comment>
<dbReference type="Gene3D" id="3.30.1360.20">
    <property type="entry name" value="Transcriptional coactivator/pterin dehydratase"/>
    <property type="match status" value="1"/>
</dbReference>
<evidence type="ECO:0000313" key="7">
    <source>
        <dbReference type="EMBL" id="KAA1372453.1"/>
    </source>
</evidence>